<proteinExistence type="predicted"/>
<protein>
    <submittedName>
        <fullName evidence="2">Uncharacterized protein</fullName>
    </submittedName>
</protein>
<accession>A0A8H9KPV8</accession>
<feature type="signal peptide" evidence="1">
    <location>
        <begin position="1"/>
        <end position="28"/>
    </location>
</feature>
<dbReference type="AlphaFoldDB" id="A0A8H9KPV8"/>
<comment type="caution">
    <text evidence="2">The sequence shown here is derived from an EMBL/GenBank/DDBJ whole genome shotgun (WGS) entry which is preliminary data.</text>
</comment>
<keyword evidence="1" id="KW-0732">Signal</keyword>
<dbReference type="RefSeq" id="WP_156971636.1">
    <property type="nucleotide sequence ID" value="NZ_BMEA01000001.1"/>
</dbReference>
<dbReference type="Proteomes" id="UP000628079">
    <property type="component" value="Unassembled WGS sequence"/>
</dbReference>
<reference evidence="2" key="2">
    <citation type="submission" date="2020-09" db="EMBL/GenBank/DDBJ databases">
        <authorList>
            <person name="Sun Q."/>
            <person name="Zhou Y."/>
        </authorList>
    </citation>
    <scope>NUCLEOTIDE SEQUENCE</scope>
    <source>
        <strain evidence="2">CGMCC 1.10749</strain>
    </source>
</reference>
<reference evidence="2" key="1">
    <citation type="journal article" date="2014" name="Int. J. Syst. Evol. Microbiol.">
        <title>Complete genome sequence of Corynebacterium casei LMG S-19264T (=DSM 44701T), isolated from a smear-ripened cheese.</title>
        <authorList>
            <consortium name="US DOE Joint Genome Institute (JGI-PGF)"/>
            <person name="Walter F."/>
            <person name="Albersmeier A."/>
            <person name="Kalinowski J."/>
            <person name="Ruckert C."/>
        </authorList>
    </citation>
    <scope>NUCLEOTIDE SEQUENCE</scope>
    <source>
        <strain evidence="2">CGMCC 1.10749</strain>
    </source>
</reference>
<organism evidence="2 3">
    <name type="scientific">Knoellia flava</name>
    <dbReference type="NCBI Taxonomy" id="913969"/>
    <lineage>
        <taxon>Bacteria</taxon>
        <taxon>Bacillati</taxon>
        <taxon>Actinomycetota</taxon>
        <taxon>Actinomycetes</taxon>
        <taxon>Micrococcales</taxon>
        <taxon>Intrasporangiaceae</taxon>
        <taxon>Knoellia</taxon>
    </lineage>
</organism>
<name>A0A8H9KPV8_9MICO</name>
<gene>
    <name evidence="2" type="ORF">GCM10011314_10840</name>
</gene>
<evidence type="ECO:0000256" key="1">
    <source>
        <dbReference type="SAM" id="SignalP"/>
    </source>
</evidence>
<feature type="chain" id="PRO_5038821978" evidence="1">
    <location>
        <begin position="29"/>
        <end position="307"/>
    </location>
</feature>
<evidence type="ECO:0000313" key="2">
    <source>
        <dbReference type="EMBL" id="GGB73140.1"/>
    </source>
</evidence>
<evidence type="ECO:0000313" key="3">
    <source>
        <dbReference type="Proteomes" id="UP000628079"/>
    </source>
</evidence>
<dbReference type="SUPFAM" id="SSF82171">
    <property type="entry name" value="DPP6 N-terminal domain-like"/>
    <property type="match status" value="1"/>
</dbReference>
<sequence length="307" mass="31889">MSTRTRLGRLAGVVGVASAAAALPHAHASAQDAKRCSISVGVVTPDGRQGSATFTATQPVTSTPPRFDAGPVFAPGVARLASDAIIEPVVPADAETRGSVVLGDSLYTYAYRYQPKPPSGLTFTRIGSGWGAMKALSIVQYSPLNATEATSHHRTYALASDGTLNRWEVRAGGYAAKESAPGFSSVRAMAHNSQTTTYDTFLVTTNGGALYTVRIPLARPMKPVVKVVRTSGWAAHESLVADGCGRQGTLVAGIDRDTGTVRLYAVGHATGTTTPIVDLGVAPTKLTGSPTYLSTVAPFARSPLFGE</sequence>
<dbReference type="EMBL" id="BMEA01000001">
    <property type="protein sequence ID" value="GGB73140.1"/>
    <property type="molecule type" value="Genomic_DNA"/>
</dbReference>